<protein>
    <submittedName>
        <fullName evidence="1">Phospholipase A(1) LCAT3</fullName>
    </submittedName>
</protein>
<dbReference type="EMBL" id="JAUJYN010000005">
    <property type="protein sequence ID" value="KAK1271512.1"/>
    <property type="molecule type" value="Genomic_DNA"/>
</dbReference>
<proteinExistence type="predicted"/>
<reference evidence="1" key="1">
    <citation type="journal article" date="2023" name="Nat. Commun.">
        <title>Diploid and tetraploid genomes of Acorus and the evolution of monocots.</title>
        <authorList>
            <person name="Ma L."/>
            <person name="Liu K.W."/>
            <person name="Li Z."/>
            <person name="Hsiao Y.Y."/>
            <person name="Qi Y."/>
            <person name="Fu T."/>
            <person name="Tang G.D."/>
            <person name="Zhang D."/>
            <person name="Sun W.H."/>
            <person name="Liu D.K."/>
            <person name="Li Y."/>
            <person name="Chen G.Z."/>
            <person name="Liu X.D."/>
            <person name="Liao X.Y."/>
            <person name="Jiang Y.T."/>
            <person name="Yu X."/>
            <person name="Hao Y."/>
            <person name="Huang J."/>
            <person name="Zhao X.W."/>
            <person name="Ke S."/>
            <person name="Chen Y.Y."/>
            <person name="Wu W.L."/>
            <person name="Hsu J.L."/>
            <person name="Lin Y.F."/>
            <person name="Huang M.D."/>
            <person name="Li C.Y."/>
            <person name="Huang L."/>
            <person name="Wang Z.W."/>
            <person name="Zhao X."/>
            <person name="Zhong W.Y."/>
            <person name="Peng D.H."/>
            <person name="Ahmad S."/>
            <person name="Lan S."/>
            <person name="Zhang J.S."/>
            <person name="Tsai W.C."/>
            <person name="Van de Peer Y."/>
            <person name="Liu Z.J."/>
        </authorList>
    </citation>
    <scope>NUCLEOTIDE SEQUENCE</scope>
    <source>
        <strain evidence="1">SCP</strain>
    </source>
</reference>
<comment type="caution">
    <text evidence="1">The sequence shown here is derived from an EMBL/GenBank/DDBJ whole genome shotgun (WGS) entry which is preliminary data.</text>
</comment>
<organism evidence="1 2">
    <name type="scientific">Acorus gramineus</name>
    <name type="common">Dwarf sweet flag</name>
    <dbReference type="NCBI Taxonomy" id="55184"/>
    <lineage>
        <taxon>Eukaryota</taxon>
        <taxon>Viridiplantae</taxon>
        <taxon>Streptophyta</taxon>
        <taxon>Embryophyta</taxon>
        <taxon>Tracheophyta</taxon>
        <taxon>Spermatophyta</taxon>
        <taxon>Magnoliopsida</taxon>
        <taxon>Liliopsida</taxon>
        <taxon>Acoraceae</taxon>
        <taxon>Acorus</taxon>
    </lineage>
</organism>
<dbReference type="InterPro" id="IPR003386">
    <property type="entry name" value="LACT/PDAT_acylTrfase"/>
</dbReference>
<name>A0AAV9B4N3_ACOGR</name>
<dbReference type="InterPro" id="IPR029058">
    <property type="entry name" value="AB_hydrolase_fold"/>
</dbReference>
<dbReference type="SUPFAM" id="SSF53474">
    <property type="entry name" value="alpha/beta-Hydrolases"/>
    <property type="match status" value="1"/>
</dbReference>
<dbReference type="AlphaFoldDB" id="A0AAV9B4N3"/>
<reference evidence="1" key="2">
    <citation type="submission" date="2023-06" db="EMBL/GenBank/DDBJ databases">
        <authorList>
            <person name="Ma L."/>
            <person name="Liu K.-W."/>
            <person name="Li Z."/>
            <person name="Hsiao Y.-Y."/>
            <person name="Qi Y."/>
            <person name="Fu T."/>
            <person name="Tang G."/>
            <person name="Zhang D."/>
            <person name="Sun W.-H."/>
            <person name="Liu D.-K."/>
            <person name="Li Y."/>
            <person name="Chen G.-Z."/>
            <person name="Liu X.-D."/>
            <person name="Liao X.-Y."/>
            <person name="Jiang Y.-T."/>
            <person name="Yu X."/>
            <person name="Hao Y."/>
            <person name="Huang J."/>
            <person name="Zhao X.-W."/>
            <person name="Ke S."/>
            <person name="Chen Y.-Y."/>
            <person name="Wu W.-L."/>
            <person name="Hsu J.-L."/>
            <person name="Lin Y.-F."/>
            <person name="Huang M.-D."/>
            <person name="Li C.-Y."/>
            <person name="Huang L."/>
            <person name="Wang Z.-W."/>
            <person name="Zhao X."/>
            <person name="Zhong W.-Y."/>
            <person name="Peng D.-H."/>
            <person name="Ahmad S."/>
            <person name="Lan S."/>
            <person name="Zhang J.-S."/>
            <person name="Tsai W.-C."/>
            <person name="Van De Peer Y."/>
            <person name="Liu Z.-J."/>
        </authorList>
    </citation>
    <scope>NUCLEOTIDE SEQUENCE</scope>
    <source>
        <strain evidence="1">SCP</strain>
        <tissue evidence="1">Leaves</tissue>
    </source>
</reference>
<dbReference type="Proteomes" id="UP001179952">
    <property type="component" value="Unassembled WGS sequence"/>
</dbReference>
<evidence type="ECO:0000313" key="2">
    <source>
        <dbReference type="Proteomes" id="UP001179952"/>
    </source>
</evidence>
<sequence length="392" mass="44412">MLFGDCCFRRRRRRAAGPPDPDPVVLVSGVGGSVLRARIKKTKFEILVWVRIFLANMEFKKYIWSIYNPKTGYTESWNENVEIFVPDDDYGLYAIDVLDPSLFAKVCHLTDVYYFHDMIEMLVGCGYKKGTTLFGYGYDFRQSIRIDKLMDGLKEKLVTAYTASGGKKVSLISHSMGGLLIRVFMALYPDLVECPSIYEMLPNPEFKWKQPPLIRVWRKQIDGQDDLPVKLETYAPTESTTLFEESLRNNKLEYGKKSVALPFNLSIHSWAAKTRQILDEAQIPDTVSFYNIYGISNDTPYDVCYGSETSPICDLSEVCHTVPEYSYVDGDGTVPSESAKVIPNNATIYILEQFFDIIHPSLQMGEPNYGDISLLGIEVSDIIIVPAQLILA</sequence>
<keyword evidence="2" id="KW-1185">Reference proteome</keyword>
<dbReference type="PANTHER" id="PTHR11440">
    <property type="entry name" value="LECITHIN-CHOLESTEROL ACYLTRANSFERASE-RELATED"/>
    <property type="match status" value="1"/>
</dbReference>
<dbReference type="Pfam" id="PF02450">
    <property type="entry name" value="LCAT"/>
    <property type="match status" value="1"/>
</dbReference>
<accession>A0AAV9B4N3</accession>
<dbReference type="GO" id="GO:0006629">
    <property type="term" value="P:lipid metabolic process"/>
    <property type="evidence" value="ECO:0007669"/>
    <property type="project" value="InterPro"/>
</dbReference>
<dbReference type="Gene3D" id="3.40.50.1820">
    <property type="entry name" value="alpha/beta hydrolase"/>
    <property type="match status" value="1"/>
</dbReference>
<gene>
    <name evidence="1" type="ORF">QJS04_geneDACA014148</name>
</gene>
<evidence type="ECO:0000313" key="1">
    <source>
        <dbReference type="EMBL" id="KAK1271512.1"/>
    </source>
</evidence>
<dbReference type="GO" id="GO:0008374">
    <property type="term" value="F:O-acyltransferase activity"/>
    <property type="evidence" value="ECO:0007669"/>
    <property type="project" value="InterPro"/>
</dbReference>